<protein>
    <submittedName>
        <fullName evidence="1">Uncharacterized protein</fullName>
    </submittedName>
</protein>
<evidence type="ECO:0000313" key="2">
    <source>
        <dbReference type="Proteomes" id="UP001145114"/>
    </source>
</evidence>
<evidence type="ECO:0000313" key="1">
    <source>
        <dbReference type="EMBL" id="KAJ1673087.1"/>
    </source>
</evidence>
<proteinExistence type="predicted"/>
<reference evidence="1" key="1">
    <citation type="submission" date="2022-06" db="EMBL/GenBank/DDBJ databases">
        <title>Phylogenomic reconstructions and comparative analyses of Kickxellomycotina fungi.</title>
        <authorList>
            <person name="Reynolds N.K."/>
            <person name="Stajich J.E."/>
            <person name="Barry K."/>
            <person name="Grigoriev I.V."/>
            <person name="Crous P."/>
            <person name="Smith M.E."/>
        </authorList>
    </citation>
    <scope>NUCLEOTIDE SEQUENCE</scope>
    <source>
        <strain evidence="1">RSA 2271</strain>
    </source>
</reference>
<feature type="non-terminal residue" evidence="1">
    <location>
        <position position="402"/>
    </location>
</feature>
<gene>
    <name evidence="1" type="ORF">EV182_005915</name>
</gene>
<organism evidence="1 2">
    <name type="scientific">Spiromyces aspiralis</name>
    <dbReference type="NCBI Taxonomy" id="68401"/>
    <lineage>
        <taxon>Eukaryota</taxon>
        <taxon>Fungi</taxon>
        <taxon>Fungi incertae sedis</taxon>
        <taxon>Zoopagomycota</taxon>
        <taxon>Kickxellomycotina</taxon>
        <taxon>Kickxellomycetes</taxon>
        <taxon>Kickxellales</taxon>
        <taxon>Kickxellaceae</taxon>
        <taxon>Spiromyces</taxon>
    </lineage>
</organism>
<sequence length="402" mass="43748">MTATQEDGYYQYQPEFGEEATAAPPSEADQQQAIAQGLHVQPGYPEQSGEAQYDYFGREYQQYPAGSVDTGDWDGQQYYDQTAADGYYYQQQAQEHSEQTSTQFDHQQQRQQPTPQVAFPLVCFGFGGRMVTMFPYEVQRLNSATGVTETKKMCGAVNITSLSEMLSSASDKDKGVAQLFATGPLFNGDTTKSTLKKQADAASQEMRKLIDNIESGRSGVPGLGNVNTQEFVVMCKFIGAWLSTYANVSKNTEIVGELVSILTTLAVSHEPRGAGADGDAGYVPTADFEEQKTSGGSVEEVERFLLGGQRQQAAEYCIQHGMWAHALVIASCAGKDTWQRAVTAFSRHLSNRPPQDEKMSSDFSALGLLYRLFAGMGRNALAAGVEVDGDRAAPVDNLESIG</sequence>
<dbReference type="EMBL" id="JAMZIH010007410">
    <property type="protein sequence ID" value="KAJ1673087.1"/>
    <property type="molecule type" value="Genomic_DNA"/>
</dbReference>
<dbReference type="Proteomes" id="UP001145114">
    <property type="component" value="Unassembled WGS sequence"/>
</dbReference>
<accession>A0ACC1H9M2</accession>
<keyword evidence="2" id="KW-1185">Reference proteome</keyword>
<comment type="caution">
    <text evidence="1">The sequence shown here is derived from an EMBL/GenBank/DDBJ whole genome shotgun (WGS) entry which is preliminary data.</text>
</comment>
<name>A0ACC1H9M2_9FUNG</name>